<comment type="caution">
    <text evidence="4">The sequence shown here is derived from an EMBL/GenBank/DDBJ whole genome shotgun (WGS) entry which is preliminary data.</text>
</comment>
<name>A0A2V3HSC5_9ARCH</name>
<organism evidence="4 5">
    <name type="scientific">Candidatus Thalassarchaeum betae</name>
    <dbReference type="NCBI Taxonomy" id="2599289"/>
    <lineage>
        <taxon>Archaea</taxon>
        <taxon>Methanobacteriati</taxon>
        <taxon>Thermoplasmatota</taxon>
        <taxon>Candidatus Poseidoniia</taxon>
        <taxon>Candidatus Poseidoniales</taxon>
        <taxon>Candidatus Thalassarchaeaceae</taxon>
        <taxon>Candidatus Thalassarchaeum</taxon>
    </lineage>
</organism>
<dbReference type="AlphaFoldDB" id="A0A2V3HSC5"/>
<proteinExistence type="inferred from homology"/>
<sequence>MSWQEVLGRVAFTNCDPIFHGLKDKWKILPAPPAWLTGHVLRRDCLTAPIPAADYAKHSVKLDLIPNLGIVSTGNVGSALLFGSRSPESMRDIALPSDSSTSKALLRWALIRRGLDPKCIEMGPDIDAMLSICDGALLIGDRALAAAANNPELVKLDLGAEWTNQTGLPMVFGVFAVRKDAPVDKVRQAHSDMLEQYNKFLGDQTWKLEVIRFSADKMGFTENRISDYFDNEVRNSLDGDAVMGLELFLSEVCGMEKKPSWVEL</sequence>
<dbReference type="Proteomes" id="UP000248161">
    <property type="component" value="Unassembled WGS sequence"/>
</dbReference>
<dbReference type="CDD" id="cd13634">
    <property type="entry name" value="PBP2_Sco4506"/>
    <property type="match status" value="1"/>
</dbReference>
<evidence type="ECO:0000256" key="1">
    <source>
        <dbReference type="ARBA" id="ARBA00022428"/>
    </source>
</evidence>
<dbReference type="PANTHER" id="PTHR37690:SF1">
    <property type="entry name" value="CHORISMATE DEHYDRATASE"/>
    <property type="match status" value="1"/>
</dbReference>
<dbReference type="InterPro" id="IPR003773">
    <property type="entry name" value="Menaquinone_biosynth"/>
</dbReference>
<protein>
    <recommendedName>
        <fullName evidence="3">Chorismate dehydratase</fullName>
        <ecNumber evidence="3">4.2.1.151</ecNumber>
    </recommendedName>
    <alternativeName>
        <fullName evidence="3">Menaquinone biosynthetic enzyme MqnA</fullName>
    </alternativeName>
</protein>
<evidence type="ECO:0000313" key="5">
    <source>
        <dbReference type="Proteomes" id="UP000248161"/>
    </source>
</evidence>
<dbReference type="EMBL" id="PSPG01000004">
    <property type="protein sequence ID" value="PXF21935.1"/>
    <property type="molecule type" value="Genomic_DNA"/>
</dbReference>
<dbReference type="SUPFAM" id="SSF53850">
    <property type="entry name" value="Periplasmic binding protein-like II"/>
    <property type="match status" value="1"/>
</dbReference>
<gene>
    <name evidence="3" type="primary">mqnA</name>
    <name evidence="4" type="ORF">CXX69_02180</name>
</gene>
<evidence type="ECO:0000256" key="2">
    <source>
        <dbReference type="ARBA" id="ARBA00023239"/>
    </source>
</evidence>
<accession>A0A2V3HSC5</accession>
<comment type="function">
    <text evidence="3">Catalyzes the dehydration of chorismate into 3-[(1-carboxyvinyl)oxy]benzoate, a step in the biosynthesis of menaquinone (MK, vitamin K2).</text>
</comment>
<dbReference type="EC" id="4.2.1.151" evidence="3"/>
<reference evidence="4 5" key="1">
    <citation type="journal article" date="2015" name="Nat. Commun.">
        <title>Genomic and transcriptomic evidence for scavenging of diverse organic compounds by widespread deep-sea archaea.</title>
        <authorList>
            <person name="Li M."/>
            <person name="Baker B.J."/>
            <person name="Anantharaman K."/>
            <person name="Jain S."/>
            <person name="Breier J.A."/>
            <person name="Dick G.J."/>
        </authorList>
    </citation>
    <scope>NUCLEOTIDE SEQUENCE [LARGE SCALE GENOMIC DNA]</scope>
    <source>
        <strain evidence="4">Cayman_51_deep</strain>
    </source>
</reference>
<dbReference type="InterPro" id="IPR030868">
    <property type="entry name" value="MqnA"/>
</dbReference>
<keyword evidence="2 3" id="KW-0456">Lyase</keyword>
<dbReference type="PANTHER" id="PTHR37690">
    <property type="entry name" value="CHORISMATE DEHYDRATASE"/>
    <property type="match status" value="1"/>
</dbReference>
<comment type="similarity">
    <text evidence="3">Belongs to the MqnA/MqnD family. MqnA subfamily.</text>
</comment>
<dbReference type="GO" id="GO:0009234">
    <property type="term" value="P:menaquinone biosynthetic process"/>
    <property type="evidence" value="ECO:0007669"/>
    <property type="project" value="UniProtKB-UniRule"/>
</dbReference>
<comment type="catalytic activity">
    <reaction evidence="3">
        <text>chorismate = 3-[(1-carboxyvinyl)-oxy]benzoate + H2O</text>
        <dbReference type="Rhea" id="RHEA:40051"/>
        <dbReference type="ChEBI" id="CHEBI:15377"/>
        <dbReference type="ChEBI" id="CHEBI:29748"/>
        <dbReference type="ChEBI" id="CHEBI:76981"/>
        <dbReference type="EC" id="4.2.1.151"/>
    </reaction>
</comment>
<evidence type="ECO:0000256" key="3">
    <source>
        <dbReference type="HAMAP-Rule" id="MF_00995"/>
    </source>
</evidence>
<dbReference type="UniPathway" id="UPA00079"/>
<dbReference type="Gene3D" id="3.40.190.10">
    <property type="entry name" value="Periplasmic binding protein-like II"/>
    <property type="match status" value="2"/>
</dbReference>
<dbReference type="Pfam" id="PF02621">
    <property type="entry name" value="VitK2_biosynth"/>
    <property type="match status" value="1"/>
</dbReference>
<dbReference type="HAMAP" id="MF_00995">
    <property type="entry name" value="MqnA"/>
    <property type="match status" value="1"/>
</dbReference>
<evidence type="ECO:0000313" key="4">
    <source>
        <dbReference type="EMBL" id="PXF21935.1"/>
    </source>
</evidence>
<keyword evidence="1 3" id="KW-0474">Menaquinone biosynthesis</keyword>
<comment type="pathway">
    <text evidence="3">Quinol/quinone metabolism; menaquinone biosynthesis.</text>
</comment>
<dbReference type="GO" id="GO:0016836">
    <property type="term" value="F:hydro-lyase activity"/>
    <property type="evidence" value="ECO:0007669"/>
    <property type="project" value="UniProtKB-UniRule"/>
</dbReference>